<accession>A5C7H8</accession>
<feature type="region of interest" description="Disordered" evidence="1">
    <location>
        <begin position="35"/>
        <end position="71"/>
    </location>
</feature>
<dbReference type="InterPro" id="IPR043502">
    <property type="entry name" value="DNA/RNA_pol_sf"/>
</dbReference>
<dbReference type="SUPFAM" id="SSF56672">
    <property type="entry name" value="DNA/RNA polymerases"/>
    <property type="match status" value="1"/>
</dbReference>
<dbReference type="Pfam" id="PF07727">
    <property type="entry name" value="RVT_2"/>
    <property type="match status" value="1"/>
</dbReference>
<gene>
    <name evidence="3" type="ORF">VITISV_026331</name>
</gene>
<feature type="domain" description="Reverse transcriptase Ty1/copia-type" evidence="2">
    <location>
        <begin position="133"/>
        <end position="293"/>
    </location>
</feature>
<dbReference type="EMBL" id="AM485048">
    <property type="protein sequence ID" value="CAN64305.1"/>
    <property type="molecule type" value="Genomic_DNA"/>
</dbReference>
<dbReference type="PANTHER" id="PTHR11439">
    <property type="entry name" value="GAG-POL-RELATED RETROTRANSPOSON"/>
    <property type="match status" value="1"/>
</dbReference>
<dbReference type="PANTHER" id="PTHR11439:SF442">
    <property type="entry name" value="CYSTEINE-RICH RLK (RECEPTOR-LIKE PROTEIN KINASE) 8"/>
    <property type="match status" value="1"/>
</dbReference>
<organism evidence="3">
    <name type="scientific">Vitis vinifera</name>
    <name type="common">Grape</name>
    <dbReference type="NCBI Taxonomy" id="29760"/>
    <lineage>
        <taxon>Eukaryota</taxon>
        <taxon>Viridiplantae</taxon>
        <taxon>Streptophyta</taxon>
        <taxon>Embryophyta</taxon>
        <taxon>Tracheophyta</taxon>
        <taxon>Spermatophyta</taxon>
        <taxon>Magnoliopsida</taxon>
        <taxon>eudicotyledons</taxon>
        <taxon>Gunneridae</taxon>
        <taxon>Pentapetalae</taxon>
        <taxon>rosids</taxon>
        <taxon>Vitales</taxon>
        <taxon>Vitaceae</taxon>
        <taxon>Viteae</taxon>
        <taxon>Vitis</taxon>
    </lineage>
</organism>
<name>A5C7H8_VITVI</name>
<dbReference type="AlphaFoldDB" id="A5C7H8"/>
<sequence>MVVEESIHVIFYKSNNSLQERKNFDDDLGLETSMGKLQIEDRRQQKEVVDDPKKEESPLALPPPQQAQGESSQYLPKDWKFVINHPQDQIIGNPSSGVRTRSSLRNICNNLAFIFQIEPKNIKDSLVDENWMIAIAFLNGFINEEVYVEQPPDFQSFNFPNHVFRLKKALYGLKQAPRAWYERLNNFLLKKGFKMGNIDTTLFIKTKENDMLLVQIYVDDIVFRATNVSLCEKFSKCMHSEFEMSMMGELNFFLGLQIKQLKEGTFINQAKYIRDLLKRFNMEEAETMKTPMSSSIKLDMDEKGKPVNSTMYRGMIGSLLYLTASRPDIMYSVCLCVRFQFCSKESHLSAIKRILRYLKGTMDIGLWYPKGDNFELIGYSDADFAGCKVERKNTSGTCHFLRHSLISWHSKKQNSVALSTAEAEYIAADLCCAQILWMKQTLSDFNVIFEHVPIKCDNTSAINISKNPVQHSRTKHIEIRHHFLRDHAQKGDITLEFVSTKDQLVDIFTKPLSEEQFVDIRRQLGMAPRRETGTSRAQGKRPVEPSQLEQTEARRKARYDTALFIVKISELIFPTLVRAFYSRATYGLRGLVLSTMRGVEIRLNPKSICRILDIPSIGLRAYEAKAWPTVPGFEPKEAVQRLCSLFLGRMKFEKAPDGSWVRKAERQARGQDQIHPGVEEEAEIKEMEDGLDPQRDFEKRGPELDIPPLPQISSLGTCMEELALVHDSRFYSMKEHLDQYQTGVTSRFDHFQQRFELIEERMD</sequence>
<protein>
    <recommendedName>
        <fullName evidence="2">Reverse transcriptase Ty1/copia-type domain-containing protein</fullName>
    </recommendedName>
</protein>
<evidence type="ECO:0000313" key="3">
    <source>
        <dbReference type="EMBL" id="CAN64305.1"/>
    </source>
</evidence>
<dbReference type="InterPro" id="IPR013103">
    <property type="entry name" value="RVT_2"/>
</dbReference>
<evidence type="ECO:0000259" key="2">
    <source>
        <dbReference type="Pfam" id="PF07727"/>
    </source>
</evidence>
<reference evidence="3" key="1">
    <citation type="journal article" date="2007" name="PLoS ONE">
        <title>The first genome sequence of an elite grapevine cultivar (Pinot noir Vitis vinifera L.): coping with a highly heterozygous genome.</title>
        <authorList>
            <person name="Velasco R."/>
            <person name="Zharkikh A."/>
            <person name="Troggio M."/>
            <person name="Cartwright D.A."/>
            <person name="Cestaro A."/>
            <person name="Pruss D."/>
            <person name="Pindo M."/>
            <person name="FitzGerald L.M."/>
            <person name="Vezzulli S."/>
            <person name="Reid J."/>
            <person name="Malacarne G."/>
            <person name="Iliev D."/>
            <person name="Coppola G."/>
            <person name="Wardell B."/>
            <person name="Micheletti D."/>
            <person name="Macalma T."/>
            <person name="Facci M."/>
            <person name="Mitchell J.T."/>
            <person name="Perazzolli M."/>
            <person name="Eldredge G."/>
            <person name="Gatto P."/>
            <person name="Oyzerski R."/>
            <person name="Moretto M."/>
            <person name="Gutin N."/>
            <person name="Stefanini M."/>
            <person name="Chen Y."/>
            <person name="Segala C."/>
            <person name="Davenport C."/>
            <person name="Dematte L."/>
            <person name="Mraz A."/>
            <person name="Battilana J."/>
            <person name="Stormo K."/>
            <person name="Costa F."/>
            <person name="Tao Q."/>
            <person name="Si-Ammour A."/>
            <person name="Harkins T."/>
            <person name="Lackey A."/>
            <person name="Perbost C."/>
            <person name="Taillon B."/>
            <person name="Stella A."/>
            <person name="Solovyev V."/>
            <person name="Fawcett J.A."/>
            <person name="Sterck L."/>
            <person name="Vandepoele K."/>
            <person name="Grando S.M."/>
            <person name="Toppo S."/>
            <person name="Moser C."/>
            <person name="Lanchbury J."/>
            <person name="Bogden R."/>
            <person name="Skolnick M."/>
            <person name="Sgaramella V."/>
            <person name="Bhatnagar S.K."/>
            <person name="Fontana P."/>
            <person name="Gutin A."/>
            <person name="Van de Peer Y."/>
            <person name="Salamini F."/>
            <person name="Viola R."/>
        </authorList>
    </citation>
    <scope>NUCLEOTIDE SEQUENCE</scope>
</reference>
<dbReference type="CDD" id="cd09272">
    <property type="entry name" value="RNase_HI_RT_Ty1"/>
    <property type="match status" value="1"/>
</dbReference>
<feature type="region of interest" description="Disordered" evidence="1">
    <location>
        <begin position="528"/>
        <end position="552"/>
    </location>
</feature>
<feature type="compositionally biased region" description="Basic and acidic residues" evidence="1">
    <location>
        <begin position="38"/>
        <end position="57"/>
    </location>
</feature>
<dbReference type="ExpressionAtlas" id="A5C7H8">
    <property type="expression patterns" value="baseline and differential"/>
</dbReference>
<evidence type="ECO:0000256" key="1">
    <source>
        <dbReference type="SAM" id="MobiDB-lite"/>
    </source>
</evidence>
<proteinExistence type="predicted"/>